<evidence type="ECO:0000256" key="8">
    <source>
        <dbReference type="ARBA" id="ARBA00023136"/>
    </source>
</evidence>
<proteinExistence type="inferred from homology"/>
<feature type="binding site" evidence="10">
    <location>
        <position position="210"/>
    </location>
    <ligand>
        <name>Mn(2+)</name>
        <dbReference type="ChEBI" id="CHEBI:29035"/>
        <label>1</label>
    </ligand>
</feature>
<feature type="binding site" evidence="10">
    <location>
        <position position="23"/>
    </location>
    <ligand>
        <name>Mn(2+)</name>
        <dbReference type="ChEBI" id="CHEBI:29035"/>
        <label>1</label>
    </ligand>
</feature>
<keyword evidence="5 10" id="KW-0479">Metal-binding</keyword>
<feature type="binding site" evidence="10">
    <location>
        <position position="208"/>
    </location>
    <ligand>
        <name>substrate</name>
    </ligand>
</feature>
<comment type="function">
    <text evidence="10">Hydrolyzes the pyrophosphate bond of UDP-2,3-diacylglucosamine to yield 2,3-diacylglucosamine 1-phosphate (lipid X) and UMP by catalyzing the attack of water at the alpha-P atom. Involved in the biosynthesis of lipid A, a phosphorylated glycolipid that anchors the lipopolysaccharide to the outer membrane of the cell.</text>
</comment>
<keyword evidence="3 10" id="KW-0997">Cell inner membrane</keyword>
<name>A0A6J4PCP3_9BURK</name>
<comment type="cofactor">
    <cofactor evidence="10">
        <name>Mn(2+)</name>
        <dbReference type="ChEBI" id="CHEBI:29035"/>
    </cofactor>
    <text evidence="10">Binds 2 Mn(2+) ions per subunit in a binuclear metal center.</text>
</comment>
<dbReference type="InterPro" id="IPR004843">
    <property type="entry name" value="Calcineurin-like_PHP"/>
</dbReference>
<dbReference type="NCBIfam" id="NF003743">
    <property type="entry name" value="PRK05340.1"/>
    <property type="match status" value="1"/>
</dbReference>
<feature type="binding site" evidence="10">
    <location>
        <position position="25"/>
    </location>
    <ligand>
        <name>Mn(2+)</name>
        <dbReference type="ChEBI" id="CHEBI:29035"/>
        <label>1</label>
    </ligand>
</feature>
<evidence type="ECO:0000256" key="1">
    <source>
        <dbReference type="ARBA" id="ARBA00022475"/>
    </source>
</evidence>
<dbReference type="Pfam" id="PF00149">
    <property type="entry name" value="Metallophos"/>
    <property type="match status" value="1"/>
</dbReference>
<dbReference type="HAMAP" id="MF_00575">
    <property type="entry name" value="LpxH"/>
    <property type="match status" value="1"/>
</dbReference>
<comment type="similarity">
    <text evidence="10">Belongs to the LpxH family.</text>
</comment>
<reference evidence="12" key="1">
    <citation type="submission" date="2020-02" db="EMBL/GenBank/DDBJ databases">
        <authorList>
            <person name="Meier V. D."/>
        </authorList>
    </citation>
    <scope>NUCLEOTIDE SEQUENCE</scope>
    <source>
        <strain evidence="12">AVDCRST_MAG51</strain>
    </source>
</reference>
<dbReference type="GO" id="GO:0019897">
    <property type="term" value="C:extrinsic component of plasma membrane"/>
    <property type="evidence" value="ECO:0007669"/>
    <property type="project" value="UniProtKB-UniRule"/>
</dbReference>
<evidence type="ECO:0000256" key="7">
    <source>
        <dbReference type="ARBA" id="ARBA00023098"/>
    </source>
</evidence>
<dbReference type="PANTHER" id="PTHR34990:SF1">
    <property type="entry name" value="UDP-2,3-DIACYLGLUCOSAMINE HYDROLASE"/>
    <property type="match status" value="1"/>
</dbReference>
<evidence type="ECO:0000259" key="11">
    <source>
        <dbReference type="Pfam" id="PF00149"/>
    </source>
</evidence>
<evidence type="ECO:0000256" key="2">
    <source>
        <dbReference type="ARBA" id="ARBA00022516"/>
    </source>
</evidence>
<dbReference type="GO" id="GO:0005737">
    <property type="term" value="C:cytoplasm"/>
    <property type="evidence" value="ECO:0007669"/>
    <property type="project" value="InterPro"/>
</dbReference>
<keyword evidence="6 10" id="KW-0378">Hydrolase</keyword>
<dbReference type="AlphaFoldDB" id="A0A6J4PCP3"/>
<feature type="domain" description="Calcineurin-like phosphoesterase" evidence="11">
    <location>
        <begin position="20"/>
        <end position="212"/>
    </location>
</feature>
<accession>A0A6J4PCP3</accession>
<dbReference type="UniPathway" id="UPA00359">
    <property type="reaction ID" value="UER00480"/>
</dbReference>
<dbReference type="GO" id="GO:0008758">
    <property type="term" value="F:UDP-2,3-diacylglucosamine hydrolase activity"/>
    <property type="evidence" value="ECO:0007669"/>
    <property type="project" value="UniProtKB-UniRule"/>
</dbReference>
<dbReference type="GO" id="GO:0009245">
    <property type="term" value="P:lipid A biosynthetic process"/>
    <property type="evidence" value="ECO:0007669"/>
    <property type="project" value="UniProtKB-UniRule"/>
</dbReference>
<dbReference type="Gene3D" id="3.60.21.10">
    <property type="match status" value="1"/>
</dbReference>
<gene>
    <name evidence="10" type="primary">lpxH</name>
    <name evidence="12" type="ORF">AVDCRST_MAG51-1310</name>
</gene>
<evidence type="ECO:0000256" key="3">
    <source>
        <dbReference type="ARBA" id="ARBA00022519"/>
    </source>
</evidence>
<comment type="caution">
    <text evidence="10">Lacks conserved residue(s) required for the propagation of feature annotation.</text>
</comment>
<feature type="binding site" evidence="10">
    <location>
        <begin position="93"/>
        <end position="94"/>
    </location>
    <ligand>
        <name>substrate</name>
    </ligand>
</feature>
<keyword evidence="2 10" id="KW-0444">Lipid biosynthesis</keyword>
<keyword evidence="8 10" id="KW-0472">Membrane</keyword>
<protein>
    <recommendedName>
        <fullName evidence="10">UDP-2,3-diacylglucosamine hydrolase</fullName>
        <ecNumber evidence="10">3.6.1.54</ecNumber>
    </recommendedName>
    <alternativeName>
        <fullName evidence="10">UDP-2,3-diacylglucosamine diphosphatase</fullName>
    </alternativeName>
</protein>
<dbReference type="EMBL" id="CADCUX010000292">
    <property type="protein sequence ID" value="CAA9409013.1"/>
    <property type="molecule type" value="Genomic_DNA"/>
</dbReference>
<dbReference type="InterPro" id="IPR029052">
    <property type="entry name" value="Metallo-depent_PP-like"/>
</dbReference>
<feature type="binding site" evidence="10">
    <location>
        <position position="54"/>
    </location>
    <ligand>
        <name>Mn(2+)</name>
        <dbReference type="ChEBI" id="CHEBI:29035"/>
        <label>1</label>
    </ligand>
</feature>
<dbReference type="PANTHER" id="PTHR34990">
    <property type="entry name" value="UDP-2,3-DIACYLGLUCOSAMINE HYDROLASE-RELATED"/>
    <property type="match status" value="1"/>
</dbReference>
<feature type="binding site" evidence="10">
    <location>
        <position position="174"/>
    </location>
    <ligand>
        <name>substrate</name>
    </ligand>
</feature>
<evidence type="ECO:0000256" key="5">
    <source>
        <dbReference type="ARBA" id="ARBA00022723"/>
    </source>
</evidence>
<evidence type="ECO:0000313" key="12">
    <source>
        <dbReference type="EMBL" id="CAA9409013.1"/>
    </source>
</evidence>
<evidence type="ECO:0000256" key="9">
    <source>
        <dbReference type="ARBA" id="ARBA00023211"/>
    </source>
</evidence>
<keyword evidence="4 10" id="KW-0441">Lipid A biosynthesis</keyword>
<feature type="binding site" evidence="10">
    <location>
        <position position="208"/>
    </location>
    <ligand>
        <name>Mn(2+)</name>
        <dbReference type="ChEBI" id="CHEBI:29035"/>
        <label>2</label>
    </ligand>
</feature>
<feature type="binding site" evidence="10">
    <location>
        <position position="136"/>
    </location>
    <ligand>
        <name>substrate</name>
    </ligand>
</feature>
<feature type="binding site" evidence="10">
    <location>
        <position position="128"/>
    </location>
    <ligand>
        <name>Mn(2+)</name>
        <dbReference type="ChEBI" id="CHEBI:29035"/>
        <label>2</label>
    </ligand>
</feature>
<evidence type="ECO:0000256" key="6">
    <source>
        <dbReference type="ARBA" id="ARBA00022801"/>
    </source>
</evidence>
<comment type="catalytic activity">
    <reaction evidence="10">
        <text>UDP-2-N,3-O-bis[(3R)-3-hydroxytetradecanoyl]-alpha-D-glucosamine + H2O = 2-N,3-O-bis[(3R)-3-hydroxytetradecanoyl]-alpha-D-glucosaminyl 1-phosphate + UMP + 2 H(+)</text>
        <dbReference type="Rhea" id="RHEA:25213"/>
        <dbReference type="ChEBI" id="CHEBI:15377"/>
        <dbReference type="ChEBI" id="CHEBI:15378"/>
        <dbReference type="ChEBI" id="CHEBI:57865"/>
        <dbReference type="ChEBI" id="CHEBI:57957"/>
        <dbReference type="ChEBI" id="CHEBI:78847"/>
        <dbReference type="EC" id="3.6.1.54"/>
    </reaction>
</comment>
<feature type="binding site" evidence="10">
    <location>
        <position position="93"/>
    </location>
    <ligand>
        <name>Mn(2+)</name>
        <dbReference type="ChEBI" id="CHEBI:29035"/>
        <label>2</label>
    </ligand>
</feature>
<comment type="subcellular location">
    <subcellularLocation>
        <location evidence="10">Cell inner membrane</location>
        <topology evidence="10">Peripheral membrane protein</topology>
        <orientation evidence="10">Cytoplasmic side</orientation>
    </subcellularLocation>
</comment>
<organism evidence="12">
    <name type="scientific">uncultured Ramlibacter sp</name>
    <dbReference type="NCBI Taxonomy" id="260755"/>
    <lineage>
        <taxon>Bacteria</taxon>
        <taxon>Pseudomonadati</taxon>
        <taxon>Pseudomonadota</taxon>
        <taxon>Betaproteobacteria</taxon>
        <taxon>Burkholderiales</taxon>
        <taxon>Comamonadaceae</taxon>
        <taxon>Ramlibacter</taxon>
        <taxon>environmental samples</taxon>
    </lineage>
</organism>
<feature type="binding site" evidence="10">
    <location>
        <position position="54"/>
    </location>
    <ligand>
        <name>Mn(2+)</name>
        <dbReference type="ChEBI" id="CHEBI:29035"/>
        <label>2</label>
    </ligand>
</feature>
<dbReference type="GO" id="GO:0030145">
    <property type="term" value="F:manganese ion binding"/>
    <property type="evidence" value="ECO:0007669"/>
    <property type="project" value="UniProtKB-UniRule"/>
</dbReference>
<keyword evidence="9 10" id="KW-0464">Manganese</keyword>
<comment type="pathway">
    <text evidence="10">Glycolipid biosynthesis; lipid IV(A) biosynthesis; lipid IV(A) from (3R)-3-hydroxytetradecanoyl-[acyl-carrier-protein] and UDP-N-acetyl-alpha-D-glucosamine: step 4/6.</text>
</comment>
<dbReference type="InterPro" id="IPR010138">
    <property type="entry name" value="UDP-diacylglucosamine_Hdrlase"/>
</dbReference>
<keyword evidence="1 10" id="KW-1003">Cell membrane</keyword>
<sequence length="254" mass="27767">MAAPPIPEVTAPPGWRAIEFISDLHLQPSEPATFEAWRRYLAATAADAIFILGDLFEAWPGDDVAQQPGFAADCVAVLSAATRLRPVFFMHGNRDFLVGYAFAQLTGVRLLADPSVLVFAGRRWLLSHGDALCLGDTEYLRFRAQVRDPAWQRDFLAQPLVQRQAVAQSLRAQSEDRKRAGAAYADVDAPSAAEWLRAADAGTLIHGHTHRPGEHELGKGLSRVVLTDWDLAARPPRGEALRLSDAGTQRIALS</sequence>
<keyword evidence="7 10" id="KW-0443">Lipid metabolism</keyword>
<dbReference type="InterPro" id="IPR043461">
    <property type="entry name" value="LpxH-like"/>
</dbReference>
<evidence type="ECO:0000256" key="10">
    <source>
        <dbReference type="HAMAP-Rule" id="MF_00575"/>
    </source>
</evidence>
<evidence type="ECO:0000256" key="4">
    <source>
        <dbReference type="ARBA" id="ARBA00022556"/>
    </source>
</evidence>
<dbReference type="NCBIfam" id="TIGR01854">
    <property type="entry name" value="lipid_A_lpxH"/>
    <property type="match status" value="1"/>
</dbReference>
<dbReference type="SUPFAM" id="SSF56300">
    <property type="entry name" value="Metallo-dependent phosphatases"/>
    <property type="match status" value="1"/>
</dbReference>
<dbReference type="CDD" id="cd07398">
    <property type="entry name" value="MPP_YbbF-LpxH"/>
    <property type="match status" value="1"/>
</dbReference>
<dbReference type="EC" id="3.6.1.54" evidence="10"/>